<sequence>MSSGAIFLMGVFTITVLIDMPIAFGLVLSCLAYLAIYDSAPMMVAAQQYVVGLDSFTLLAIPLFILAAQLMNGAGLTQRIVRLCAAIVGDIKGGLAGVAVLACLMFGALSGSGVADVVAMHVQDDLVADREHLYLDGPKMDLLARLHNPGCGRP</sequence>
<evidence type="ECO:0000256" key="6">
    <source>
        <dbReference type="ARBA" id="ARBA00023136"/>
    </source>
</evidence>
<evidence type="ECO:0000256" key="2">
    <source>
        <dbReference type="ARBA" id="ARBA00022475"/>
    </source>
</evidence>
<evidence type="ECO:0000256" key="7">
    <source>
        <dbReference type="SAM" id="Phobius"/>
    </source>
</evidence>
<evidence type="ECO:0000256" key="4">
    <source>
        <dbReference type="ARBA" id="ARBA00022692"/>
    </source>
</evidence>
<evidence type="ECO:0000256" key="5">
    <source>
        <dbReference type="ARBA" id="ARBA00022989"/>
    </source>
</evidence>
<name>A0A9P6XT73_9FUNG</name>
<keyword evidence="10" id="KW-1185">Reference proteome</keyword>
<dbReference type="Pfam" id="PF06808">
    <property type="entry name" value="DctM"/>
    <property type="match status" value="1"/>
</dbReference>
<evidence type="ECO:0000256" key="3">
    <source>
        <dbReference type="ARBA" id="ARBA00022519"/>
    </source>
</evidence>
<dbReference type="PANTHER" id="PTHR33362">
    <property type="entry name" value="SIALIC ACID TRAP TRANSPORTER PERMEASE PROTEIN SIAT-RELATED"/>
    <property type="match status" value="1"/>
</dbReference>
<evidence type="ECO:0000313" key="10">
    <source>
        <dbReference type="Proteomes" id="UP000740926"/>
    </source>
</evidence>
<dbReference type="AlphaFoldDB" id="A0A9P6XT73"/>
<evidence type="ECO:0000256" key="1">
    <source>
        <dbReference type="ARBA" id="ARBA00004429"/>
    </source>
</evidence>
<comment type="subcellular location">
    <subcellularLocation>
        <location evidence="1">Cell inner membrane</location>
        <topology evidence="1">Multi-pass membrane protein</topology>
    </subcellularLocation>
</comment>
<dbReference type="InterPro" id="IPR004681">
    <property type="entry name" value="TRAP_DctM"/>
</dbReference>
<organism evidence="9 10">
    <name type="scientific">Rhizopus delemar</name>
    <dbReference type="NCBI Taxonomy" id="936053"/>
    <lineage>
        <taxon>Eukaryota</taxon>
        <taxon>Fungi</taxon>
        <taxon>Fungi incertae sedis</taxon>
        <taxon>Mucoromycota</taxon>
        <taxon>Mucoromycotina</taxon>
        <taxon>Mucoromycetes</taxon>
        <taxon>Mucorales</taxon>
        <taxon>Mucorineae</taxon>
        <taxon>Rhizopodaceae</taxon>
        <taxon>Rhizopus</taxon>
    </lineage>
</organism>
<keyword evidence="4 7" id="KW-0812">Transmembrane</keyword>
<dbReference type="InterPro" id="IPR010656">
    <property type="entry name" value="DctM"/>
</dbReference>
<keyword evidence="2" id="KW-1003">Cell membrane</keyword>
<feature type="transmembrane region" description="Helical" evidence="7">
    <location>
        <begin position="48"/>
        <end position="68"/>
    </location>
</feature>
<evidence type="ECO:0000259" key="8">
    <source>
        <dbReference type="Pfam" id="PF06808"/>
    </source>
</evidence>
<dbReference type="GO" id="GO:0022857">
    <property type="term" value="F:transmembrane transporter activity"/>
    <property type="evidence" value="ECO:0007669"/>
    <property type="project" value="TreeGrafter"/>
</dbReference>
<feature type="transmembrane region" description="Helical" evidence="7">
    <location>
        <begin position="7"/>
        <end position="36"/>
    </location>
</feature>
<feature type="domain" description="TRAP C4-dicarboxylate transport system permease DctM subunit" evidence="8">
    <location>
        <begin position="10"/>
        <end position="120"/>
    </location>
</feature>
<evidence type="ECO:0000313" key="9">
    <source>
        <dbReference type="EMBL" id="KAG1531677.1"/>
    </source>
</evidence>
<feature type="transmembrane region" description="Helical" evidence="7">
    <location>
        <begin position="80"/>
        <end position="109"/>
    </location>
</feature>
<reference evidence="9 10" key="1">
    <citation type="journal article" date="2020" name="Microb. Genom.">
        <title>Genetic diversity of clinical and environmental Mucorales isolates obtained from an investigation of mucormycosis cases among solid organ transplant recipients.</title>
        <authorList>
            <person name="Nguyen M.H."/>
            <person name="Kaul D."/>
            <person name="Muto C."/>
            <person name="Cheng S.J."/>
            <person name="Richter R.A."/>
            <person name="Bruno V.M."/>
            <person name="Liu G."/>
            <person name="Beyhan S."/>
            <person name="Sundermann A.J."/>
            <person name="Mounaud S."/>
            <person name="Pasculle A.W."/>
            <person name="Nierman W.C."/>
            <person name="Driscoll E."/>
            <person name="Cumbie R."/>
            <person name="Clancy C.J."/>
            <person name="Dupont C.L."/>
        </authorList>
    </citation>
    <scope>NUCLEOTIDE SEQUENCE [LARGE SCALE GENOMIC DNA]</scope>
    <source>
        <strain evidence="9 10">GL24</strain>
    </source>
</reference>
<keyword evidence="5 7" id="KW-1133">Transmembrane helix</keyword>
<dbReference type="EMBL" id="JAANIU010010619">
    <property type="protein sequence ID" value="KAG1531677.1"/>
    <property type="molecule type" value="Genomic_DNA"/>
</dbReference>
<protein>
    <recommendedName>
        <fullName evidence="8">TRAP C4-dicarboxylate transport system permease DctM subunit domain-containing protein</fullName>
    </recommendedName>
</protein>
<dbReference type="PANTHER" id="PTHR33362:SF3">
    <property type="entry name" value="SIALIC ACID TRAP TRANSPORTER PERMEASE PROTEIN SIAT"/>
    <property type="match status" value="1"/>
</dbReference>
<keyword evidence="6 7" id="KW-0472">Membrane</keyword>
<accession>A0A9P6XT73</accession>
<dbReference type="GO" id="GO:0005886">
    <property type="term" value="C:plasma membrane"/>
    <property type="evidence" value="ECO:0007669"/>
    <property type="project" value="UniProtKB-SubCell"/>
</dbReference>
<gene>
    <name evidence="9" type="ORF">G6F50_016568</name>
</gene>
<comment type="caution">
    <text evidence="9">The sequence shown here is derived from an EMBL/GenBank/DDBJ whole genome shotgun (WGS) entry which is preliminary data.</text>
</comment>
<dbReference type="Proteomes" id="UP000740926">
    <property type="component" value="Unassembled WGS sequence"/>
</dbReference>
<proteinExistence type="predicted"/>
<keyword evidence="3" id="KW-0997">Cell inner membrane</keyword>